<dbReference type="Pfam" id="PF22980">
    <property type="entry name" value="Myb_DNA-bind_8"/>
    <property type="match status" value="1"/>
</dbReference>
<evidence type="ECO:0000259" key="2">
    <source>
        <dbReference type="Pfam" id="PF22980"/>
    </source>
</evidence>
<dbReference type="AlphaFoldDB" id="S3CLR3"/>
<organism evidence="3 4">
    <name type="scientific">Ophiostoma piceae (strain UAMH 11346)</name>
    <name type="common">Sap stain fungus</name>
    <dbReference type="NCBI Taxonomy" id="1262450"/>
    <lineage>
        <taxon>Eukaryota</taxon>
        <taxon>Fungi</taxon>
        <taxon>Dikarya</taxon>
        <taxon>Ascomycota</taxon>
        <taxon>Pezizomycotina</taxon>
        <taxon>Sordariomycetes</taxon>
        <taxon>Sordariomycetidae</taxon>
        <taxon>Ophiostomatales</taxon>
        <taxon>Ophiostomataceae</taxon>
        <taxon>Ophiostoma</taxon>
    </lineage>
</organism>
<name>S3CLR3_OPHP1</name>
<feature type="domain" description="Myb-like DNA-binding" evidence="2">
    <location>
        <begin position="24"/>
        <end position="68"/>
    </location>
</feature>
<dbReference type="InterPro" id="IPR054505">
    <property type="entry name" value="Myb_DNA-bind_8"/>
</dbReference>
<dbReference type="VEuPathDB" id="FungiDB:F503_08109"/>
<dbReference type="OMA" id="PSPMEAM"/>
<evidence type="ECO:0000313" key="3">
    <source>
        <dbReference type="EMBL" id="EPE07458.1"/>
    </source>
</evidence>
<feature type="region of interest" description="Disordered" evidence="1">
    <location>
        <begin position="196"/>
        <end position="215"/>
    </location>
</feature>
<keyword evidence="4" id="KW-1185">Reference proteome</keyword>
<dbReference type="Proteomes" id="UP000016923">
    <property type="component" value="Unassembled WGS sequence"/>
</dbReference>
<protein>
    <recommendedName>
        <fullName evidence="2">Myb-like DNA-binding domain-containing protein</fullName>
    </recommendedName>
</protein>
<feature type="compositionally biased region" description="Low complexity" evidence="1">
    <location>
        <begin position="98"/>
        <end position="107"/>
    </location>
</feature>
<dbReference type="eggNOG" id="ENOG502RJRP">
    <property type="taxonomic scope" value="Eukaryota"/>
</dbReference>
<sequence length="215" mass="22341">MAFDESTANGLPADYPEPSPMEAMLFFNILKNVKNQPDIDWDQVAKDTGLKNEATAKKRFYQVKNKLGLDPRAGSSPRTPRKARTAASQDGLDDDVSETPAKATPTKATKRRKTSATASAAPAPDPESPDILSTPVTPTTSVHSTGFTSVNGSQATPSKAKPKGRTPLTSKPRKTPAATPAADVSAGELDVAGADDAALPVAGSVKAEADDAGEI</sequence>
<dbReference type="EMBL" id="KE148151">
    <property type="protein sequence ID" value="EPE07458.1"/>
    <property type="molecule type" value="Genomic_DNA"/>
</dbReference>
<evidence type="ECO:0000256" key="1">
    <source>
        <dbReference type="SAM" id="MobiDB-lite"/>
    </source>
</evidence>
<feature type="compositionally biased region" description="Low complexity" evidence="1">
    <location>
        <begin position="129"/>
        <end position="145"/>
    </location>
</feature>
<gene>
    <name evidence="3" type="ORF">F503_08109</name>
</gene>
<accession>S3CLR3</accession>
<dbReference type="HOGENOM" id="CLU_1283606_0_0_1"/>
<dbReference type="STRING" id="1262450.S3CLR3"/>
<evidence type="ECO:0000313" key="4">
    <source>
        <dbReference type="Proteomes" id="UP000016923"/>
    </source>
</evidence>
<proteinExistence type="predicted"/>
<feature type="compositionally biased region" description="Polar residues" evidence="1">
    <location>
        <begin position="146"/>
        <end position="157"/>
    </location>
</feature>
<dbReference type="OrthoDB" id="5403747at2759"/>
<reference evidence="3 4" key="1">
    <citation type="journal article" date="2013" name="BMC Genomics">
        <title>The genome and transcriptome of the pine saprophyte Ophiostoma piceae, and a comparison with the bark beetle-associated pine pathogen Grosmannia clavigera.</title>
        <authorList>
            <person name="Haridas S."/>
            <person name="Wang Y."/>
            <person name="Lim L."/>
            <person name="Massoumi Alamouti S."/>
            <person name="Jackman S."/>
            <person name="Docking R."/>
            <person name="Robertson G."/>
            <person name="Birol I."/>
            <person name="Bohlmann J."/>
            <person name="Breuil C."/>
        </authorList>
    </citation>
    <scope>NUCLEOTIDE SEQUENCE [LARGE SCALE GENOMIC DNA]</scope>
    <source>
        <strain evidence="3 4">UAMH 11346</strain>
    </source>
</reference>
<feature type="region of interest" description="Disordered" evidence="1">
    <location>
        <begin position="50"/>
        <end position="188"/>
    </location>
</feature>